<evidence type="ECO:0000256" key="4">
    <source>
        <dbReference type="SAM" id="SignalP"/>
    </source>
</evidence>
<dbReference type="InterPro" id="IPR001343">
    <property type="entry name" value="Hemolysn_Ca-bd"/>
</dbReference>
<dbReference type="Pfam" id="PF00353">
    <property type="entry name" value="HemolysinCabind"/>
    <property type="match status" value="4"/>
</dbReference>
<evidence type="ECO:0000256" key="2">
    <source>
        <dbReference type="ARBA" id="ARBA00022525"/>
    </source>
</evidence>
<dbReference type="EMBL" id="JBEXZR010000007">
    <property type="protein sequence ID" value="MEU0707847.1"/>
    <property type="molecule type" value="Genomic_DNA"/>
</dbReference>
<dbReference type="SUPFAM" id="SSF51120">
    <property type="entry name" value="beta-Roll"/>
    <property type="match status" value="1"/>
</dbReference>
<organism evidence="5 6">
    <name type="scientific">Streptomyces lavendulocolor</name>
    <dbReference type="NCBI Taxonomy" id="67316"/>
    <lineage>
        <taxon>Bacteria</taxon>
        <taxon>Bacillati</taxon>
        <taxon>Actinomycetota</taxon>
        <taxon>Actinomycetes</taxon>
        <taxon>Kitasatosporales</taxon>
        <taxon>Streptomycetaceae</taxon>
        <taxon>Streptomyces</taxon>
    </lineage>
</organism>
<reference evidence="5 6" key="1">
    <citation type="submission" date="2024-06" db="EMBL/GenBank/DDBJ databases">
        <title>The Natural Products Discovery Center: Release of the First 8490 Sequenced Strains for Exploring Actinobacteria Biosynthetic Diversity.</title>
        <authorList>
            <person name="Kalkreuter E."/>
            <person name="Kautsar S.A."/>
            <person name="Yang D."/>
            <person name="Bader C.D."/>
            <person name="Teijaro C.N."/>
            <person name="Fluegel L."/>
            <person name="Davis C.M."/>
            <person name="Simpson J.R."/>
            <person name="Lauterbach L."/>
            <person name="Steele A.D."/>
            <person name="Gui C."/>
            <person name="Meng S."/>
            <person name="Li G."/>
            <person name="Viehrig K."/>
            <person name="Ye F."/>
            <person name="Su P."/>
            <person name="Kiefer A.F."/>
            <person name="Nichols A."/>
            <person name="Cepeda A.J."/>
            <person name="Yan W."/>
            <person name="Fan B."/>
            <person name="Jiang Y."/>
            <person name="Adhikari A."/>
            <person name="Zheng C.-J."/>
            <person name="Schuster L."/>
            <person name="Cowan T.M."/>
            <person name="Smanski M.J."/>
            <person name="Chevrette M.G."/>
            <person name="De Carvalho L.P.S."/>
            <person name="Shen B."/>
        </authorList>
    </citation>
    <scope>NUCLEOTIDE SEQUENCE [LARGE SCALE GENOMIC DNA]</scope>
    <source>
        <strain evidence="5 6">NPDC006337</strain>
    </source>
</reference>
<feature type="chain" id="PRO_5047104670" description="Calcium-binding protein" evidence="4">
    <location>
        <begin position="33"/>
        <end position="264"/>
    </location>
</feature>
<dbReference type="InterPro" id="IPR050557">
    <property type="entry name" value="RTX_toxin/Mannuronan_C5-epim"/>
</dbReference>
<feature type="signal peptide" evidence="4">
    <location>
        <begin position="1"/>
        <end position="32"/>
    </location>
</feature>
<dbReference type="RefSeq" id="WP_359652821.1">
    <property type="nucleotide sequence ID" value="NZ_JBEXZP010000011.1"/>
</dbReference>
<proteinExistence type="predicted"/>
<accession>A0ABV2W2T3</accession>
<dbReference type="PRINTS" id="PR00313">
    <property type="entry name" value="CABNDNGRPT"/>
</dbReference>
<keyword evidence="2" id="KW-0964">Secreted</keyword>
<dbReference type="PROSITE" id="PS51257">
    <property type="entry name" value="PROKAR_LIPOPROTEIN"/>
    <property type="match status" value="1"/>
</dbReference>
<dbReference type="Gene3D" id="2.150.10.10">
    <property type="entry name" value="Serralysin-like metalloprotease, C-terminal"/>
    <property type="match status" value="2"/>
</dbReference>
<comment type="caution">
    <text evidence="5">The sequence shown here is derived from an EMBL/GenBank/DDBJ whole genome shotgun (WGS) entry which is preliminary data.</text>
</comment>
<evidence type="ECO:0008006" key="7">
    <source>
        <dbReference type="Google" id="ProtNLM"/>
    </source>
</evidence>
<feature type="region of interest" description="Disordered" evidence="3">
    <location>
        <begin position="144"/>
        <end position="191"/>
    </location>
</feature>
<keyword evidence="4" id="KW-0732">Signal</keyword>
<comment type="subcellular location">
    <subcellularLocation>
        <location evidence="1">Secreted</location>
    </subcellularLocation>
</comment>
<dbReference type="PANTHER" id="PTHR38340">
    <property type="entry name" value="S-LAYER PROTEIN"/>
    <property type="match status" value="1"/>
</dbReference>
<evidence type="ECO:0000313" key="5">
    <source>
        <dbReference type="EMBL" id="MEU0707847.1"/>
    </source>
</evidence>
<gene>
    <name evidence="5" type="ORF">ABZ508_10800</name>
</gene>
<name>A0ABV2W2T3_9ACTN</name>
<dbReference type="PROSITE" id="PS00330">
    <property type="entry name" value="HEMOLYSIN_CALCIUM"/>
    <property type="match status" value="1"/>
</dbReference>
<dbReference type="Proteomes" id="UP001550378">
    <property type="component" value="Unassembled WGS sequence"/>
</dbReference>
<protein>
    <recommendedName>
        <fullName evidence="7">Calcium-binding protein</fullName>
    </recommendedName>
</protein>
<evidence type="ECO:0000256" key="3">
    <source>
        <dbReference type="SAM" id="MobiDB-lite"/>
    </source>
</evidence>
<dbReference type="PANTHER" id="PTHR38340:SF1">
    <property type="entry name" value="S-LAYER PROTEIN"/>
    <property type="match status" value="1"/>
</dbReference>
<dbReference type="InterPro" id="IPR011049">
    <property type="entry name" value="Serralysin-like_metalloprot_C"/>
</dbReference>
<evidence type="ECO:0000256" key="1">
    <source>
        <dbReference type="ARBA" id="ARBA00004613"/>
    </source>
</evidence>
<sequence length="264" mass="25563">MAKALFRTGLRTAGLMTVVLGCTLGLTLPASAAPGSRTPDPSAAGTLVSRTGTSVTVTAAVGLGNSLSVWQVGDTIRVRDTGDTVVALGACVQAGASEAVCPGAGSLTELVVNAGDQADNVTSHLASPGVTLIGGAGDDSLYGGSANDTLEGDEGADFLSGGGGNDTLTGAADPDRIFGGTGNDSIEGRNGADTIDAGAGNDVVSGGDGPDRVVAGTGTDFVEGGAGRDNLNAVDDTGGNDYVQGGTHTDTCTADLGDSVTECP</sequence>
<evidence type="ECO:0000313" key="6">
    <source>
        <dbReference type="Proteomes" id="UP001550378"/>
    </source>
</evidence>
<dbReference type="InterPro" id="IPR018511">
    <property type="entry name" value="Hemolysin-typ_Ca-bd_CS"/>
</dbReference>
<keyword evidence="6" id="KW-1185">Reference proteome</keyword>